<evidence type="ECO:0000256" key="2">
    <source>
        <dbReference type="ARBA" id="ARBA00006889"/>
    </source>
</evidence>
<dbReference type="SUPFAM" id="SSF50814">
    <property type="entry name" value="Lipocalins"/>
    <property type="match status" value="1"/>
</dbReference>
<dbReference type="Proteomes" id="UP000694544">
    <property type="component" value="Unplaced"/>
</dbReference>
<feature type="signal peptide" evidence="5">
    <location>
        <begin position="1"/>
        <end position="15"/>
    </location>
</feature>
<evidence type="ECO:0000313" key="7">
    <source>
        <dbReference type="Ensembl" id="ENSMMSP00000026016.1"/>
    </source>
</evidence>
<proteinExistence type="inferred from homology"/>
<reference evidence="7" key="1">
    <citation type="submission" date="2025-08" db="UniProtKB">
        <authorList>
            <consortium name="Ensembl"/>
        </authorList>
    </citation>
    <scope>IDENTIFICATION</scope>
</reference>
<dbReference type="InterPro" id="IPR002448">
    <property type="entry name" value="OBP-like"/>
</dbReference>
<accession>A0A8C6E882</accession>
<dbReference type="GeneTree" id="ENSGT01050000244868"/>
<dbReference type="Pfam" id="PF00061">
    <property type="entry name" value="Lipocalin"/>
    <property type="match status" value="1"/>
</dbReference>
<evidence type="ECO:0000259" key="6">
    <source>
        <dbReference type="Pfam" id="PF00061"/>
    </source>
</evidence>
<evidence type="ECO:0000256" key="4">
    <source>
        <dbReference type="ARBA" id="ARBA00022525"/>
    </source>
</evidence>
<dbReference type="PRINTS" id="PR01173">
    <property type="entry name" value="ODORANTBNDNG"/>
</dbReference>
<sequence>MKVLFLSLLLGAVCAAQEEEAQPSLSELSGQWRTVYIASSNLEKIKPNGPFRVYFHKLLFDDEQGTVDFYFYVKHKGKWEYKHVTGIKQDDGTYAVEYEGKNVFEVTHASGNILVAHNINVDEHGKKTALTGLFVKLNIGEEGLQKFKELTQEKGIEEKNVVNFIENGNGIIRFPKYIIHLIGKYSISKQINLFKISFSRNNLFHNLLL</sequence>
<comment type="similarity">
    <text evidence="2">Belongs to the calycin superfamily. Lipocalin family.</text>
</comment>
<name>A0A8C6E882_MOSMO</name>
<keyword evidence="3" id="KW-0813">Transport</keyword>
<reference evidence="7" key="2">
    <citation type="submission" date="2025-09" db="UniProtKB">
        <authorList>
            <consortium name="Ensembl"/>
        </authorList>
    </citation>
    <scope>IDENTIFICATION</scope>
</reference>
<dbReference type="PANTHER" id="PTHR11430:SF65">
    <property type="entry name" value="ODORANT-BINDING PROTEIN 1A-RELATED"/>
    <property type="match status" value="1"/>
</dbReference>
<feature type="domain" description="Lipocalin/cytosolic fatty-acid binding" evidence="6">
    <location>
        <begin position="29"/>
        <end position="164"/>
    </location>
</feature>
<comment type="subcellular location">
    <subcellularLocation>
        <location evidence="1">Secreted</location>
    </subcellularLocation>
</comment>
<keyword evidence="8" id="KW-1185">Reference proteome</keyword>
<dbReference type="PANTHER" id="PTHR11430">
    <property type="entry name" value="LIPOCALIN"/>
    <property type="match status" value="1"/>
</dbReference>
<evidence type="ECO:0000256" key="1">
    <source>
        <dbReference type="ARBA" id="ARBA00004613"/>
    </source>
</evidence>
<dbReference type="InterPro" id="IPR000566">
    <property type="entry name" value="Lipocln_cytosolic_FA-bd_dom"/>
</dbReference>
<evidence type="ECO:0000313" key="8">
    <source>
        <dbReference type="Proteomes" id="UP000694544"/>
    </source>
</evidence>
<organism evidence="7 8">
    <name type="scientific">Moschus moschiferus</name>
    <name type="common">Siberian musk deer</name>
    <name type="synonym">Moschus sibiricus</name>
    <dbReference type="NCBI Taxonomy" id="68415"/>
    <lineage>
        <taxon>Eukaryota</taxon>
        <taxon>Metazoa</taxon>
        <taxon>Chordata</taxon>
        <taxon>Craniata</taxon>
        <taxon>Vertebrata</taxon>
        <taxon>Euteleostomi</taxon>
        <taxon>Mammalia</taxon>
        <taxon>Eutheria</taxon>
        <taxon>Laurasiatheria</taxon>
        <taxon>Artiodactyla</taxon>
        <taxon>Ruminantia</taxon>
        <taxon>Pecora</taxon>
        <taxon>Moschidae</taxon>
        <taxon>Moschus</taxon>
    </lineage>
</organism>
<dbReference type="InterPro" id="IPR002345">
    <property type="entry name" value="Lipocalin"/>
</dbReference>
<evidence type="ECO:0000256" key="3">
    <source>
        <dbReference type="ARBA" id="ARBA00022448"/>
    </source>
</evidence>
<keyword evidence="5" id="KW-0732">Signal</keyword>
<dbReference type="AlphaFoldDB" id="A0A8C6E882"/>
<feature type="chain" id="PRO_5034716218" description="Lipocalin/cytosolic fatty-acid binding domain-containing protein" evidence="5">
    <location>
        <begin position="16"/>
        <end position="209"/>
    </location>
</feature>
<dbReference type="GO" id="GO:0005549">
    <property type="term" value="F:odorant binding"/>
    <property type="evidence" value="ECO:0007669"/>
    <property type="project" value="TreeGrafter"/>
</dbReference>
<dbReference type="GO" id="GO:0036094">
    <property type="term" value="F:small molecule binding"/>
    <property type="evidence" value="ECO:0007669"/>
    <property type="project" value="InterPro"/>
</dbReference>
<evidence type="ECO:0000256" key="5">
    <source>
        <dbReference type="SAM" id="SignalP"/>
    </source>
</evidence>
<dbReference type="InterPro" id="IPR012674">
    <property type="entry name" value="Calycin"/>
</dbReference>
<dbReference type="GO" id="GO:0005615">
    <property type="term" value="C:extracellular space"/>
    <property type="evidence" value="ECO:0007669"/>
    <property type="project" value="TreeGrafter"/>
</dbReference>
<keyword evidence="4" id="KW-0964">Secreted</keyword>
<dbReference type="Ensembl" id="ENSMMST00000028711.1">
    <property type="protein sequence ID" value="ENSMMSP00000026016.1"/>
    <property type="gene ID" value="ENSMMSG00000019496.1"/>
</dbReference>
<dbReference type="Gene3D" id="2.40.128.20">
    <property type="match status" value="1"/>
</dbReference>
<protein>
    <recommendedName>
        <fullName evidence="6">Lipocalin/cytosolic fatty-acid binding domain-containing protein</fullName>
    </recommendedName>
</protein>